<keyword evidence="2" id="KW-1185">Reference proteome</keyword>
<sequence length="60" mass="6448">MAQLLIDLDGYLSVIAAFPESGRINAASGFSLGEAALLQMERVAFVWSDFASFEAGCSRF</sequence>
<comment type="caution">
    <text evidence="1">The sequence shown here is derived from an EMBL/GenBank/DDBJ whole genome shotgun (WGS) entry which is preliminary data.</text>
</comment>
<dbReference type="RefSeq" id="WP_320384400.1">
    <property type="nucleotide sequence ID" value="NZ_JAROCA020000001.1"/>
</dbReference>
<gene>
    <name evidence="1" type="ORF">P5G51_006310</name>
</gene>
<protein>
    <submittedName>
        <fullName evidence="1">Uncharacterized protein</fullName>
    </submittedName>
</protein>
<evidence type="ECO:0000313" key="2">
    <source>
        <dbReference type="Proteomes" id="UP001228376"/>
    </source>
</evidence>
<organism evidence="1 2">
    <name type="scientific">Tigheibacillus jepli</name>
    <dbReference type="NCBI Taxonomy" id="3035914"/>
    <lineage>
        <taxon>Bacteria</taxon>
        <taxon>Bacillati</taxon>
        <taxon>Bacillota</taxon>
        <taxon>Bacilli</taxon>
        <taxon>Bacillales</taxon>
        <taxon>Bacillaceae</taxon>
        <taxon>Tigheibacillus</taxon>
    </lineage>
</organism>
<reference evidence="1 2" key="1">
    <citation type="submission" date="2023-10" db="EMBL/GenBank/DDBJ databases">
        <title>179-bfca-hs.</title>
        <authorList>
            <person name="Miliotis G."/>
            <person name="Sengupta P."/>
            <person name="Hameed A."/>
            <person name="Chuvochina M."/>
            <person name="Mcdonagh F."/>
            <person name="Simpson A.C."/>
            <person name="Singh N.K."/>
            <person name="Rekha P.D."/>
            <person name="Raman K."/>
            <person name="Hugenholtz P."/>
            <person name="Venkateswaran K."/>
        </authorList>
    </citation>
    <scope>NUCLEOTIDE SEQUENCE [LARGE SCALE GENOMIC DNA]</scope>
    <source>
        <strain evidence="1 2">179-BFC-A-HS</strain>
    </source>
</reference>
<evidence type="ECO:0000313" key="1">
    <source>
        <dbReference type="EMBL" id="MDY0405062.1"/>
    </source>
</evidence>
<proteinExistence type="predicted"/>
<dbReference type="EMBL" id="JAROCA020000001">
    <property type="protein sequence ID" value="MDY0405062.1"/>
    <property type="molecule type" value="Genomic_DNA"/>
</dbReference>
<name>A0ABU5CFF6_9BACI</name>
<accession>A0ABU5CFF6</accession>
<dbReference type="Proteomes" id="UP001228376">
    <property type="component" value="Unassembled WGS sequence"/>
</dbReference>